<feature type="transmembrane region" description="Helical" evidence="1">
    <location>
        <begin position="12"/>
        <end position="35"/>
    </location>
</feature>
<keyword evidence="1" id="KW-1133">Transmembrane helix</keyword>
<feature type="transmembrane region" description="Helical" evidence="1">
    <location>
        <begin position="100"/>
        <end position="122"/>
    </location>
</feature>
<evidence type="ECO:0000313" key="2">
    <source>
        <dbReference type="EMBL" id="NLR93214.1"/>
    </source>
</evidence>
<feature type="transmembrane region" description="Helical" evidence="1">
    <location>
        <begin position="318"/>
        <end position="340"/>
    </location>
</feature>
<proteinExistence type="predicted"/>
<dbReference type="EMBL" id="JABAIL010000005">
    <property type="protein sequence ID" value="NLR93214.1"/>
    <property type="molecule type" value="Genomic_DNA"/>
</dbReference>
<dbReference type="Proteomes" id="UP000585050">
    <property type="component" value="Unassembled WGS sequence"/>
</dbReference>
<keyword evidence="3" id="KW-1185">Reference proteome</keyword>
<dbReference type="RefSeq" id="WP_168883917.1">
    <property type="nucleotide sequence ID" value="NZ_JABAIL010000005.1"/>
</dbReference>
<feature type="transmembrane region" description="Helical" evidence="1">
    <location>
        <begin position="76"/>
        <end position="93"/>
    </location>
</feature>
<comment type="caution">
    <text evidence="2">The sequence shown here is derived from an EMBL/GenBank/DDBJ whole genome shotgun (WGS) entry which is preliminary data.</text>
</comment>
<name>A0A7X8XXG1_9BACT</name>
<evidence type="ECO:0000256" key="1">
    <source>
        <dbReference type="SAM" id="Phobius"/>
    </source>
</evidence>
<reference evidence="2 3" key="1">
    <citation type="submission" date="2020-04" db="EMBL/GenBank/DDBJ databases">
        <title>Flammeovirga sp. SR4, a novel species isolated from seawater.</title>
        <authorList>
            <person name="Wang X."/>
        </authorList>
    </citation>
    <scope>NUCLEOTIDE SEQUENCE [LARGE SCALE GENOMIC DNA]</scope>
    <source>
        <strain evidence="2 3">SR4</strain>
    </source>
</reference>
<accession>A0A7X8XXG1</accession>
<feature type="transmembrane region" description="Helical" evidence="1">
    <location>
        <begin position="205"/>
        <end position="222"/>
    </location>
</feature>
<protein>
    <submittedName>
        <fullName evidence="2">Uncharacterized protein</fullName>
    </submittedName>
</protein>
<keyword evidence="1" id="KW-0812">Transmembrane</keyword>
<feature type="transmembrane region" description="Helical" evidence="1">
    <location>
        <begin position="183"/>
        <end position="199"/>
    </location>
</feature>
<feature type="transmembrane region" description="Helical" evidence="1">
    <location>
        <begin position="154"/>
        <end position="174"/>
    </location>
</feature>
<sequence>MNLINYKTKQIKLTPFLIGMLVLVLTLIIIFHQFILTPNTYLMYDHGDDGLKNYYLFAWLAKYGNSNGLNFPFGEIVLLSDSVPFIGSIIYFLKYLGFDITNYSIAILHIILFGCYPISYLYTYKTLEFFNKNAIINSIGALVIVLGCPVNSRILIHFGLFFIILTPCLLYLIIKATQNNKQTITLSSIFFLNLIGFYLHGYTGTLWAGTTIFIFLCFSIAFKKNRYKYLSYSFLGVIPTVIYTLSISLLDNHLWRSAHTTILYDFRIFFKNIFHKLYFEDIYIHDSLQFNYYFWCIIILTFYILVKSIKRQLKVKHLFIYISFYTVGAIFLLYGLTFFIRIKTLLVLIPQLEQIRDLLRFGWVSFFLFLIPSLSLITNKVNNKILAPILIFGFFEAINYQHNIYEHSEKNINIFQTSEKNLHINSNEHYATIYGFNDRSSYHEIIKNVYNISYHYHIPCINTYLSRRSKEEIFLQLQLLIPTLERSDELFSKIDLDKKILIYSLDKDMRWRNIEVISSNLYSLKLRDFISPLTSINELRKNAKLNLQPSDLKLSLSNPNNIIVDYLGKQNIIRFKPDSLSTTEEYQLTFWSYNYHQDSLGNNRIQITQNNKVIGQTYYIDQYDVIARKWGRVNVPFKIISYDSVELNIMNPIKSSPYYYDKVFDIPFEKKKRVQPLIFSEFNIYEND</sequence>
<gene>
    <name evidence="2" type="ORF">HGP29_18565</name>
</gene>
<organism evidence="2 3">
    <name type="scientific">Flammeovirga agarivorans</name>
    <dbReference type="NCBI Taxonomy" id="2726742"/>
    <lineage>
        <taxon>Bacteria</taxon>
        <taxon>Pseudomonadati</taxon>
        <taxon>Bacteroidota</taxon>
        <taxon>Cytophagia</taxon>
        <taxon>Cytophagales</taxon>
        <taxon>Flammeovirgaceae</taxon>
        <taxon>Flammeovirga</taxon>
    </lineage>
</organism>
<keyword evidence="1" id="KW-0472">Membrane</keyword>
<feature type="transmembrane region" description="Helical" evidence="1">
    <location>
        <begin position="229"/>
        <end position="250"/>
    </location>
</feature>
<evidence type="ECO:0000313" key="3">
    <source>
        <dbReference type="Proteomes" id="UP000585050"/>
    </source>
</evidence>
<dbReference type="AlphaFoldDB" id="A0A7X8XXG1"/>
<feature type="transmembrane region" description="Helical" evidence="1">
    <location>
        <begin position="290"/>
        <end position="306"/>
    </location>
</feature>